<dbReference type="InterPro" id="IPR037175">
    <property type="entry name" value="KFase_sf"/>
</dbReference>
<accession>D5C3M9</accession>
<name>D5C3M9_NITHN</name>
<evidence type="ECO:0000313" key="2">
    <source>
        <dbReference type="Proteomes" id="UP000001844"/>
    </source>
</evidence>
<gene>
    <name evidence="1" type="ordered locus">Nhal_1888</name>
</gene>
<dbReference type="Gene3D" id="3.50.30.50">
    <property type="entry name" value="Putative cyclase"/>
    <property type="match status" value="1"/>
</dbReference>
<dbReference type="GO" id="GO:0019441">
    <property type="term" value="P:L-tryptophan catabolic process to kynurenine"/>
    <property type="evidence" value="ECO:0007669"/>
    <property type="project" value="InterPro"/>
</dbReference>
<dbReference type="AlphaFoldDB" id="D5C3M9"/>
<dbReference type="InterPro" id="IPR007325">
    <property type="entry name" value="KFase/CYL"/>
</dbReference>
<dbReference type="STRING" id="472759.Nhal_1888"/>
<reference evidence="2" key="1">
    <citation type="submission" date="2010-04" db="EMBL/GenBank/DDBJ databases">
        <title>Complete genome sequence of Nitrosococcus halophilus Nc4, a salt-adapted, aerobic obligate ammonia-oxidizing sulfur purple bacterium.</title>
        <authorList>
            <consortium name="US DOE Joint Genome Institute"/>
            <person name="Campbell M.A."/>
            <person name="Malfatti S.A."/>
            <person name="Chain P.S.G."/>
            <person name="Heidelberg J.F."/>
            <person name="Ward B.B."/>
            <person name="Klotz M.G."/>
        </authorList>
    </citation>
    <scope>NUCLEOTIDE SEQUENCE [LARGE SCALE GENOMIC DNA]</scope>
    <source>
        <strain evidence="2">Nc4</strain>
    </source>
</reference>
<keyword evidence="2" id="KW-1185">Reference proteome</keyword>
<dbReference type="Pfam" id="PF04199">
    <property type="entry name" value="Cyclase"/>
    <property type="match status" value="1"/>
</dbReference>
<proteinExistence type="predicted"/>
<dbReference type="HOGENOM" id="CLU_030671_2_0_6"/>
<dbReference type="Proteomes" id="UP000001844">
    <property type="component" value="Chromosome"/>
</dbReference>
<dbReference type="GO" id="GO:0004061">
    <property type="term" value="F:arylformamidase activity"/>
    <property type="evidence" value="ECO:0007669"/>
    <property type="project" value="InterPro"/>
</dbReference>
<dbReference type="PANTHER" id="PTHR31118">
    <property type="entry name" value="CYCLASE-LIKE PROTEIN 2"/>
    <property type="match status" value="1"/>
</dbReference>
<organism evidence="1 2">
    <name type="scientific">Nitrosococcus halophilus (strain Nc4)</name>
    <dbReference type="NCBI Taxonomy" id="472759"/>
    <lineage>
        <taxon>Bacteria</taxon>
        <taxon>Pseudomonadati</taxon>
        <taxon>Pseudomonadota</taxon>
        <taxon>Gammaproteobacteria</taxon>
        <taxon>Chromatiales</taxon>
        <taxon>Chromatiaceae</taxon>
        <taxon>Nitrosococcus</taxon>
    </lineage>
</organism>
<dbReference type="eggNOG" id="COG1878">
    <property type="taxonomic scope" value="Bacteria"/>
</dbReference>
<protein>
    <submittedName>
        <fullName evidence="1">Cyclase family protein</fullName>
    </submittedName>
</protein>
<dbReference type="PANTHER" id="PTHR31118:SF12">
    <property type="entry name" value="CYCLASE-LIKE PROTEIN 2"/>
    <property type="match status" value="1"/>
</dbReference>
<dbReference type="EMBL" id="CP001798">
    <property type="protein sequence ID" value="ADE15001.1"/>
    <property type="molecule type" value="Genomic_DNA"/>
</dbReference>
<dbReference type="KEGG" id="nhl:Nhal_1888"/>
<sequence>MHKSLVQLNPIQITVKRIIDLTHPIYEGMPYWPKGAPFHMIQRADYAREGYQFYRYEMDENTGTHIDAPAHFSLGKRSIDEIPCDQLLVPTVVMDIKEKVREDRDYRLSIFDVYAWEERYGQIPPQSLAILNTGWCKYFSEPDRYLSRDEKGIMHFPGFSRDSAELLVQREVAGIGIDTPSVDYGASVDFPVHRVMLGANRYQIENLANLDTLPATGACVFVGVLKVRNGVEAPARILALVP</sequence>
<dbReference type="SUPFAM" id="SSF102198">
    <property type="entry name" value="Putative cyclase"/>
    <property type="match status" value="1"/>
</dbReference>
<evidence type="ECO:0000313" key="1">
    <source>
        <dbReference type="EMBL" id="ADE15001.1"/>
    </source>
</evidence>